<accession>A0A323TQX4</accession>
<dbReference type="EMBL" id="PDOD01000001">
    <property type="protein sequence ID" value="PYZ94913.1"/>
    <property type="molecule type" value="Genomic_DNA"/>
</dbReference>
<evidence type="ECO:0000313" key="1">
    <source>
        <dbReference type="EMBL" id="PYZ94913.1"/>
    </source>
</evidence>
<protein>
    <submittedName>
        <fullName evidence="1">Uncharacterized protein</fullName>
    </submittedName>
</protein>
<dbReference type="Proteomes" id="UP000248214">
    <property type="component" value="Unassembled WGS sequence"/>
</dbReference>
<evidence type="ECO:0000313" key="2">
    <source>
        <dbReference type="Proteomes" id="UP000248214"/>
    </source>
</evidence>
<keyword evidence="2" id="KW-1185">Reference proteome</keyword>
<proteinExistence type="predicted"/>
<name>A0A323TQX4_9BACI</name>
<sequence length="189" mass="23306">MQNAIIAKPITDNKEEIYEWMYYESANIHHLLINSIYEINENPCIPFRVQEKKDRLYFYVAHLSDWKKFKNSLLFETFTLKPRLEMLNKYIFDELDMKRINDSKELVNRLNEPKSNLELVHNFSKTDKLLRAYYYREFLNEFLFKFIRTKTLEEVLPEEREEIRRRINIEISIERLRKVNRGYLKLKRN</sequence>
<gene>
    <name evidence="1" type="ORF">CR194_05160</name>
</gene>
<comment type="caution">
    <text evidence="1">The sequence shown here is derived from an EMBL/GenBank/DDBJ whole genome shotgun (WGS) entry which is preliminary data.</text>
</comment>
<dbReference type="AlphaFoldDB" id="A0A323TQX4"/>
<reference evidence="1 2" key="1">
    <citation type="submission" date="2017-10" db="EMBL/GenBank/DDBJ databases">
        <title>Bacillus sp. nov., a halophilic bacterium isolated from a Keqin Lake.</title>
        <authorList>
            <person name="Wang H."/>
        </authorList>
    </citation>
    <scope>NUCLEOTIDE SEQUENCE [LARGE SCALE GENOMIC DNA]</scope>
    <source>
        <strain evidence="1 2">KQ-12</strain>
    </source>
</reference>
<organism evidence="1 2">
    <name type="scientific">Salipaludibacillus keqinensis</name>
    <dbReference type="NCBI Taxonomy" id="2045207"/>
    <lineage>
        <taxon>Bacteria</taxon>
        <taxon>Bacillati</taxon>
        <taxon>Bacillota</taxon>
        <taxon>Bacilli</taxon>
        <taxon>Bacillales</taxon>
        <taxon>Bacillaceae</taxon>
    </lineage>
</organism>